<evidence type="ECO:0000313" key="2">
    <source>
        <dbReference type="Proteomes" id="UP001567538"/>
    </source>
</evidence>
<sequence>MQMLLTRIRGSLSGDIPPFRKIQDGPIHSLRYREIVWYLFVIRIRRWKIKRLLVNSTKHRLVARTENREMGSCYEQETEIDYVTQTNYTQELIKIMVLPIHYDVKTSFNHSLLCDNFIWYLDYKRNRSGAPALSYAWMRRPERA</sequence>
<dbReference type="Proteomes" id="UP001567538">
    <property type="component" value="Unassembled WGS sequence"/>
</dbReference>
<proteinExistence type="predicted"/>
<dbReference type="AlphaFoldDB" id="A0ABD1HAR2"/>
<name>A0ABD1HAR2_SALDI</name>
<comment type="caution">
    <text evidence="1">The sequence shown here is derived from an EMBL/GenBank/DDBJ whole genome shotgun (WGS) entry which is preliminary data.</text>
</comment>
<organism evidence="1 2">
    <name type="scientific">Salvia divinorum</name>
    <name type="common">Maria pastora</name>
    <name type="synonym">Diviner's sage</name>
    <dbReference type="NCBI Taxonomy" id="28513"/>
    <lineage>
        <taxon>Eukaryota</taxon>
        <taxon>Viridiplantae</taxon>
        <taxon>Streptophyta</taxon>
        <taxon>Embryophyta</taxon>
        <taxon>Tracheophyta</taxon>
        <taxon>Spermatophyta</taxon>
        <taxon>Magnoliopsida</taxon>
        <taxon>eudicotyledons</taxon>
        <taxon>Gunneridae</taxon>
        <taxon>Pentapetalae</taxon>
        <taxon>asterids</taxon>
        <taxon>lamiids</taxon>
        <taxon>Lamiales</taxon>
        <taxon>Lamiaceae</taxon>
        <taxon>Nepetoideae</taxon>
        <taxon>Mentheae</taxon>
        <taxon>Salviinae</taxon>
        <taxon>Salvia</taxon>
        <taxon>Salvia subgen. Calosphace</taxon>
    </lineage>
</organism>
<gene>
    <name evidence="1" type="ORF">AAHA92_13380</name>
</gene>
<reference evidence="1 2" key="1">
    <citation type="submission" date="2024-06" db="EMBL/GenBank/DDBJ databases">
        <title>A chromosome level genome sequence of Diviner's sage (Salvia divinorum).</title>
        <authorList>
            <person name="Ford S.A."/>
            <person name="Ro D.-K."/>
            <person name="Ness R.W."/>
            <person name="Phillips M.A."/>
        </authorList>
    </citation>
    <scope>NUCLEOTIDE SEQUENCE [LARGE SCALE GENOMIC DNA]</scope>
    <source>
        <strain evidence="1">SAF-2024a</strain>
        <tissue evidence="1">Leaf</tissue>
    </source>
</reference>
<accession>A0ABD1HAR2</accession>
<evidence type="ECO:0000313" key="1">
    <source>
        <dbReference type="EMBL" id="KAL1552603.1"/>
    </source>
</evidence>
<keyword evidence="2" id="KW-1185">Reference proteome</keyword>
<dbReference type="EMBL" id="JBEAFC010000006">
    <property type="protein sequence ID" value="KAL1552603.1"/>
    <property type="molecule type" value="Genomic_DNA"/>
</dbReference>
<protein>
    <submittedName>
        <fullName evidence="1">Uncharacterized protein</fullName>
    </submittedName>
</protein>